<protein>
    <submittedName>
        <fullName evidence="1">Uncharacterized protein</fullName>
    </submittedName>
</protein>
<evidence type="ECO:0000313" key="2">
    <source>
        <dbReference type="Proteomes" id="UP000229055"/>
    </source>
</evidence>
<proteinExistence type="predicted"/>
<reference evidence="2" key="2">
    <citation type="submission" date="2017-11" db="EMBL/GenBank/DDBJ databases">
        <title>PacBio sequencing of new strain of the secondary endosymbiont Candidatus Hamiltonella defensa.</title>
        <authorList>
            <person name="Strand M.R."/>
            <person name="Oliver K."/>
        </authorList>
    </citation>
    <scope>NUCLEOTIDE SEQUENCE [LARGE SCALE GENOMIC DNA]</scope>
    <source>
        <strain evidence="2">ZA17</strain>
    </source>
</reference>
<dbReference type="Proteomes" id="UP000229055">
    <property type="component" value="Chromosome"/>
</dbReference>
<reference evidence="2" key="1">
    <citation type="submission" date="2016-10" db="EMBL/GenBank/DDBJ databases">
        <authorList>
            <person name="Chevignon G."/>
        </authorList>
    </citation>
    <scope>NUCLEOTIDE SEQUENCE [LARGE SCALE GENOMIC DNA]</scope>
    <source>
        <strain evidence="2">ZA17</strain>
    </source>
</reference>
<sequence>MLENMEGQFGQRLRGVVELAAEEVGQNEEDRILISTIYKYSFLMEDVVLALRNDLGKEEFVVGNPDNIKQLSELINSEIQALLQVGIDLSHYPSGGVDKTVLSY</sequence>
<evidence type="ECO:0000313" key="1">
    <source>
        <dbReference type="EMBL" id="ATW34668.1"/>
    </source>
</evidence>
<accession>A0A2D3TFW1</accession>
<name>A0A2D3TFW1_9ENTR</name>
<gene>
    <name evidence="1" type="ORF">BJP43_05315</name>
</gene>
<organism evidence="1 2">
    <name type="scientific">Candidatus Williamhamiltonella defendens</name>
    <dbReference type="NCBI Taxonomy" id="138072"/>
    <lineage>
        <taxon>Bacteria</taxon>
        <taxon>Pseudomonadati</taxon>
        <taxon>Pseudomonadota</taxon>
        <taxon>Gammaproteobacteria</taxon>
        <taxon>Enterobacterales</taxon>
        <taxon>Enterobacteriaceae</taxon>
        <taxon>aphid secondary symbionts</taxon>
        <taxon>Candidatus Williamhamiltonella</taxon>
    </lineage>
</organism>
<dbReference type="AlphaFoldDB" id="A0A2D3TFW1"/>
<dbReference type="EMBL" id="CP017613">
    <property type="protein sequence ID" value="ATW34668.1"/>
    <property type="molecule type" value="Genomic_DNA"/>
</dbReference>